<reference evidence="4" key="1">
    <citation type="submission" date="2023-06" db="EMBL/GenBank/DDBJ databases">
        <title>Genome-scale phylogeny and comparative genomics of the fungal order Sordariales.</title>
        <authorList>
            <consortium name="Lawrence Berkeley National Laboratory"/>
            <person name="Hensen N."/>
            <person name="Bonometti L."/>
            <person name="Westerberg I."/>
            <person name="Brannstrom I.O."/>
            <person name="Guillou S."/>
            <person name="Cros-Aarteil S."/>
            <person name="Calhoun S."/>
            <person name="Haridas S."/>
            <person name="Kuo A."/>
            <person name="Mondo S."/>
            <person name="Pangilinan J."/>
            <person name="Riley R."/>
            <person name="Labutti K."/>
            <person name="Andreopoulos B."/>
            <person name="Lipzen A."/>
            <person name="Chen C."/>
            <person name="Yanf M."/>
            <person name="Daum C."/>
            <person name="Ng V."/>
            <person name="Clum A."/>
            <person name="Steindorff A."/>
            <person name="Ohm R."/>
            <person name="Martin F."/>
            <person name="Silar P."/>
            <person name="Natvig D."/>
            <person name="Lalanne C."/>
            <person name="Gautier V."/>
            <person name="Ament-Velasquez S.L."/>
            <person name="Kruys A."/>
            <person name="Hutchinson M.I."/>
            <person name="Powell A.J."/>
            <person name="Barry K."/>
            <person name="Miller A.N."/>
            <person name="Grigoriev I.V."/>
            <person name="Debuchy R."/>
            <person name="Gladieux P."/>
            <person name="Thoren M.H."/>
            <person name="Johannesson H."/>
        </authorList>
    </citation>
    <scope>NUCLEOTIDE SEQUENCE</scope>
    <source>
        <strain evidence="4">CBS 540.89</strain>
    </source>
</reference>
<keyword evidence="1" id="KW-0479">Metal-binding</keyword>
<proteinExistence type="predicted"/>
<dbReference type="PANTHER" id="PTHR15302">
    <property type="entry name" value="E3 UBIQUITIN-PROTEIN LIGASE RNF103"/>
    <property type="match status" value="1"/>
</dbReference>
<feature type="region of interest" description="Disordered" evidence="2">
    <location>
        <begin position="141"/>
        <end position="165"/>
    </location>
</feature>
<dbReference type="InterPro" id="IPR013083">
    <property type="entry name" value="Znf_RING/FYVE/PHD"/>
</dbReference>
<dbReference type="AlphaFoldDB" id="A0AA40BKF1"/>
<evidence type="ECO:0000256" key="1">
    <source>
        <dbReference type="PROSITE-ProRule" id="PRU00175"/>
    </source>
</evidence>
<gene>
    <name evidence="4" type="ORF">B0T21DRAFT_192387</name>
</gene>
<dbReference type="Pfam" id="PF13639">
    <property type="entry name" value="zf-RING_2"/>
    <property type="match status" value="1"/>
</dbReference>
<keyword evidence="1" id="KW-0863">Zinc-finger</keyword>
<protein>
    <recommendedName>
        <fullName evidence="3">RING-type domain-containing protein</fullName>
    </recommendedName>
</protein>
<accession>A0AA40BKF1</accession>
<comment type="caution">
    <text evidence="4">The sequence shown here is derived from an EMBL/GenBank/DDBJ whole genome shotgun (WGS) entry which is preliminary data.</text>
</comment>
<dbReference type="InterPro" id="IPR042494">
    <property type="entry name" value="RNF103"/>
</dbReference>
<dbReference type="SMART" id="SM00184">
    <property type="entry name" value="RING"/>
    <property type="match status" value="1"/>
</dbReference>
<evidence type="ECO:0000313" key="4">
    <source>
        <dbReference type="EMBL" id="KAK0735808.1"/>
    </source>
</evidence>
<dbReference type="GO" id="GO:0004842">
    <property type="term" value="F:ubiquitin-protein transferase activity"/>
    <property type="evidence" value="ECO:0007669"/>
    <property type="project" value="InterPro"/>
</dbReference>
<feature type="region of interest" description="Disordered" evidence="2">
    <location>
        <begin position="68"/>
        <end position="127"/>
    </location>
</feature>
<dbReference type="PANTHER" id="PTHR15302:SF0">
    <property type="entry name" value="E3 UBIQUITIN-PROTEIN LIGASE RNF103"/>
    <property type="match status" value="1"/>
</dbReference>
<dbReference type="GO" id="GO:0008270">
    <property type="term" value="F:zinc ion binding"/>
    <property type="evidence" value="ECO:0007669"/>
    <property type="project" value="UniProtKB-KW"/>
</dbReference>
<dbReference type="Proteomes" id="UP001172159">
    <property type="component" value="Unassembled WGS sequence"/>
</dbReference>
<dbReference type="PROSITE" id="PS50089">
    <property type="entry name" value="ZF_RING_2"/>
    <property type="match status" value="1"/>
</dbReference>
<dbReference type="SUPFAM" id="SSF57850">
    <property type="entry name" value="RING/U-box"/>
    <property type="match status" value="1"/>
</dbReference>
<feature type="domain" description="RING-type" evidence="3">
    <location>
        <begin position="185"/>
        <end position="244"/>
    </location>
</feature>
<evidence type="ECO:0000259" key="3">
    <source>
        <dbReference type="PROSITE" id="PS50089"/>
    </source>
</evidence>
<dbReference type="EMBL" id="JAUKTV010000007">
    <property type="protein sequence ID" value="KAK0735808.1"/>
    <property type="molecule type" value="Genomic_DNA"/>
</dbReference>
<feature type="compositionally biased region" description="Acidic residues" evidence="2">
    <location>
        <begin position="96"/>
        <end position="107"/>
    </location>
</feature>
<dbReference type="GO" id="GO:0016567">
    <property type="term" value="P:protein ubiquitination"/>
    <property type="evidence" value="ECO:0007669"/>
    <property type="project" value="InterPro"/>
</dbReference>
<dbReference type="GO" id="GO:0005783">
    <property type="term" value="C:endoplasmic reticulum"/>
    <property type="evidence" value="ECO:0007669"/>
    <property type="project" value="TreeGrafter"/>
</dbReference>
<dbReference type="GO" id="GO:0036503">
    <property type="term" value="P:ERAD pathway"/>
    <property type="evidence" value="ECO:0007669"/>
    <property type="project" value="TreeGrafter"/>
</dbReference>
<name>A0AA40BKF1_9PEZI</name>
<organism evidence="4 5">
    <name type="scientific">Apiosordaria backusii</name>
    <dbReference type="NCBI Taxonomy" id="314023"/>
    <lineage>
        <taxon>Eukaryota</taxon>
        <taxon>Fungi</taxon>
        <taxon>Dikarya</taxon>
        <taxon>Ascomycota</taxon>
        <taxon>Pezizomycotina</taxon>
        <taxon>Sordariomycetes</taxon>
        <taxon>Sordariomycetidae</taxon>
        <taxon>Sordariales</taxon>
        <taxon>Lasiosphaeriaceae</taxon>
        <taxon>Apiosordaria</taxon>
    </lineage>
</organism>
<keyword evidence="5" id="KW-1185">Reference proteome</keyword>
<keyword evidence="1" id="KW-0862">Zinc</keyword>
<evidence type="ECO:0000313" key="5">
    <source>
        <dbReference type="Proteomes" id="UP001172159"/>
    </source>
</evidence>
<evidence type="ECO:0000256" key="2">
    <source>
        <dbReference type="SAM" id="MobiDB-lite"/>
    </source>
</evidence>
<feature type="compositionally biased region" description="Basic and acidic residues" evidence="2">
    <location>
        <begin position="148"/>
        <end position="160"/>
    </location>
</feature>
<dbReference type="InterPro" id="IPR001841">
    <property type="entry name" value="Znf_RING"/>
</dbReference>
<dbReference type="Gene3D" id="3.30.40.10">
    <property type="entry name" value="Zinc/RING finger domain, C3HC4 (zinc finger)"/>
    <property type="match status" value="1"/>
</dbReference>
<feature type="compositionally biased region" description="Low complexity" evidence="2">
    <location>
        <begin position="68"/>
        <end position="81"/>
    </location>
</feature>
<sequence>MPLSFLFDAQQQCLCSWLLRVSLQYGCILASTAVCRIALLAFVALFNHPLLKYPVYIGISRFRRGIKTNKQPTNNQQPTNPGYEQAMSVSSAPMDFESDNWDSESETSDTPNSPPQLPDYESDLPDYESDTDATLQIINNVDEEQEEGEKREEKEEHDNDMGSYVPDPKFTFLFDENRHTRRHTCSICMTSDLRILPANRRQNGVLAYDPTNDSVPCVLPCGHMFGQACIRQWMDRQDSCPICRTPMVHELCGHKVRLRPMWQDAVWLIPRTIPDGGRIAPFCRHCEAAERGSVGNGLMETLGRLYYDARRKWKRTGRERDRLLMMKFRVRMDGDIQRLAVKESVGEW</sequence>